<organism evidence="2 3">
    <name type="scientific">Hypholoma sublateritium (strain FD-334 SS-4)</name>
    <dbReference type="NCBI Taxonomy" id="945553"/>
    <lineage>
        <taxon>Eukaryota</taxon>
        <taxon>Fungi</taxon>
        <taxon>Dikarya</taxon>
        <taxon>Basidiomycota</taxon>
        <taxon>Agaricomycotina</taxon>
        <taxon>Agaricomycetes</taxon>
        <taxon>Agaricomycetidae</taxon>
        <taxon>Agaricales</taxon>
        <taxon>Agaricineae</taxon>
        <taxon>Strophariaceae</taxon>
        <taxon>Hypholoma</taxon>
    </lineage>
</organism>
<gene>
    <name evidence="2" type="ORF">HYPSUDRAFT_52298</name>
</gene>
<keyword evidence="1" id="KW-0472">Membrane</keyword>
<dbReference type="AlphaFoldDB" id="A0A0D2PE31"/>
<evidence type="ECO:0000313" key="3">
    <source>
        <dbReference type="Proteomes" id="UP000054270"/>
    </source>
</evidence>
<sequence length="158" mass="17433">MARRETRVHSAAKILRGDSRGACIILPGRCSLVFVYATWFPGYVVYMRKRCVGSYTLVEDRWGVRDALAYDASSERTALAWFANAGDPPGGWKLHHRARRESALRALGKGELDAMARGFPTLILLTSRGVVWPSIARVGIMGAWGQIKTSGEPRGGVW</sequence>
<feature type="transmembrane region" description="Helical" evidence="1">
    <location>
        <begin position="21"/>
        <end position="46"/>
    </location>
</feature>
<reference evidence="3" key="1">
    <citation type="submission" date="2014-04" db="EMBL/GenBank/DDBJ databases">
        <title>Evolutionary Origins and Diversification of the Mycorrhizal Mutualists.</title>
        <authorList>
            <consortium name="DOE Joint Genome Institute"/>
            <consortium name="Mycorrhizal Genomics Consortium"/>
            <person name="Kohler A."/>
            <person name="Kuo A."/>
            <person name="Nagy L.G."/>
            <person name="Floudas D."/>
            <person name="Copeland A."/>
            <person name="Barry K.W."/>
            <person name="Cichocki N."/>
            <person name="Veneault-Fourrey C."/>
            <person name="LaButti K."/>
            <person name="Lindquist E.A."/>
            <person name="Lipzen A."/>
            <person name="Lundell T."/>
            <person name="Morin E."/>
            <person name="Murat C."/>
            <person name="Riley R."/>
            <person name="Ohm R."/>
            <person name="Sun H."/>
            <person name="Tunlid A."/>
            <person name="Henrissat B."/>
            <person name="Grigoriev I.V."/>
            <person name="Hibbett D.S."/>
            <person name="Martin F."/>
        </authorList>
    </citation>
    <scope>NUCLEOTIDE SEQUENCE [LARGE SCALE GENOMIC DNA]</scope>
    <source>
        <strain evidence="3">FD-334 SS-4</strain>
    </source>
</reference>
<keyword evidence="1" id="KW-1133">Transmembrane helix</keyword>
<proteinExistence type="predicted"/>
<dbReference type="EMBL" id="KN817526">
    <property type="protein sequence ID" value="KJA26831.1"/>
    <property type="molecule type" value="Genomic_DNA"/>
</dbReference>
<keyword evidence="1" id="KW-0812">Transmembrane</keyword>
<keyword evidence="3" id="KW-1185">Reference proteome</keyword>
<name>A0A0D2PE31_HYPSF</name>
<accession>A0A0D2PE31</accession>
<evidence type="ECO:0000313" key="2">
    <source>
        <dbReference type="EMBL" id="KJA26831.1"/>
    </source>
</evidence>
<protein>
    <submittedName>
        <fullName evidence="2">Uncharacterized protein</fullName>
    </submittedName>
</protein>
<evidence type="ECO:0000256" key="1">
    <source>
        <dbReference type="SAM" id="Phobius"/>
    </source>
</evidence>
<dbReference type="Proteomes" id="UP000054270">
    <property type="component" value="Unassembled WGS sequence"/>
</dbReference>